<dbReference type="AlphaFoldDB" id="A0A288W2J3"/>
<sequence>MIQSCYCLFEDDAELKFTEMTGFNEHYYIESIEKIVLSDIEKSYWKTEKIVIQRFS</sequence>
<protein>
    <submittedName>
        <fullName evidence="1">Uncharacterized protein</fullName>
    </submittedName>
</protein>
<gene>
    <name evidence="1" type="ORF">PMPNAOBH_00002</name>
</gene>
<keyword evidence="1" id="KW-0614">Plasmid</keyword>
<organism evidence="1">
    <name type="scientific">Escherichia coli</name>
    <dbReference type="NCBI Taxonomy" id="562"/>
    <lineage>
        <taxon>Bacteria</taxon>
        <taxon>Pseudomonadati</taxon>
        <taxon>Pseudomonadota</taxon>
        <taxon>Gammaproteobacteria</taxon>
        <taxon>Enterobacterales</taxon>
        <taxon>Enterobacteriaceae</taxon>
        <taxon>Escherichia</taxon>
    </lineage>
</organism>
<accession>A0A288W2J3</accession>
<proteinExistence type="predicted"/>
<reference evidence="1" key="1">
    <citation type="submission" date="2016-10" db="EMBL/GenBank/DDBJ databases">
        <title>Molecular epidemiology of clinical carbapenem-resistent Enterobacteriaceae (CRE) strains in China.</title>
        <authorList>
            <person name="Zhang R."/>
            <person name="Liu L."/>
            <person name="Li R."/>
            <person name="Dong N."/>
            <person name="Zhou H."/>
            <person name="Chan E.W."/>
            <person name="Li J."/>
            <person name="Fang Y."/>
            <person name="Li Y."/>
            <person name="Liao K."/>
            <person name="Chen S."/>
        </authorList>
    </citation>
    <scope>NUCLEOTIDE SEQUENCE</scope>
    <source>
        <strain evidence="1">CREC-A6</strain>
        <plasmid evidence="1">pCREC-A6-NDM</plasmid>
    </source>
</reference>
<name>A0A288W2J3_ECOLX</name>
<dbReference type="EMBL" id="KX960109">
    <property type="protein sequence ID" value="ARO45643.1"/>
    <property type="molecule type" value="Genomic_DNA"/>
</dbReference>
<dbReference type="RefSeq" id="WP_250696702.1">
    <property type="nucleotide sequence ID" value="NZ_KX960109.1"/>
</dbReference>
<evidence type="ECO:0000313" key="1">
    <source>
        <dbReference type="EMBL" id="ARO45643.1"/>
    </source>
</evidence>
<geneLocation type="plasmid" evidence="1">
    <name>pCREC-A6-NDM</name>
</geneLocation>